<sequence>MDEWKIYKRCDRFRVKTPRCVNDLIEVDSISDTGIFGSGKIYSKSYQISDINYDILSDQEKIAKLECWCQNLNAQRVPYKITINNRIRNMKQYRENLLYKAKGDATDSLCEDLNHEILRRIEREQNGIKQEMYLTIRKKAETYQAAEAFFDALDIEKGYRRIGSDLIPLDATKRLQILHDAYNSADDNYLTFDFKAAVENHVDFIDYIIPGKIDFSHEDYFIFKNRGKEKYGSCLYVKFPMTEQTTLSDRFLTKIMDLNIPMIATVDVMPIPQSATKRLLEQKDSKIARLQRQQSNSRVGKMDFHSELSTTLRMDKKNLEHQLKDFEKNKQHQFYVMCNFVVFADNRMELDDRCSRVISTATGSGMEVDYSYMKQREAFNTILPIGVKNVANGRNMQTKAVAAFFPYKMQEIFQPGELFLGHNTETKSIIRVDRRLLINPHGWLFGVTGAGKTAAASVMMLENYLGTDADIIVVSPKNDYGEFARRTGGRFYDISPQADVHFNPFAYFDNGKRLEITGEKADFAFSLVETAKGDVITSDEITAIDQAVQTAYSSISGTVCLHDIYNCLSYQQTKAAEDVRKYLRIFVEGTLNIFAEKEQTERTGRVTVYGLKNIGSKLRELSMLVMIESIKEQVFYNYSIGRATYLYLDELPQILVTPQQIEFINSIWMLFRSMGCIITGMAQTITQLLDNYRTRELLENSEFFLIMKQKEASRNQFAANLGLTASELNYIFEEDEPGKGLLKVSTATVPFDLSLEKDTELYTMINTDFHSIHKK</sequence>
<dbReference type="Gene3D" id="1.10.8.730">
    <property type="match status" value="1"/>
</dbReference>
<comment type="caution">
    <text evidence="2">The sequence shown here is derived from an EMBL/GenBank/DDBJ whole genome shotgun (WGS) entry which is preliminary data.</text>
</comment>
<proteinExistence type="predicted"/>
<dbReference type="PANTHER" id="PTHR30121">
    <property type="entry name" value="UNCHARACTERIZED PROTEIN YJGR-RELATED"/>
    <property type="match status" value="1"/>
</dbReference>
<dbReference type="SUPFAM" id="SSF52540">
    <property type="entry name" value="P-loop containing nucleoside triphosphate hydrolases"/>
    <property type="match status" value="1"/>
</dbReference>
<dbReference type="InterPro" id="IPR027417">
    <property type="entry name" value="P-loop_NTPase"/>
</dbReference>
<name>A0A8I0APZ3_9FIRM</name>
<dbReference type="Proteomes" id="UP000615234">
    <property type="component" value="Unassembled WGS sequence"/>
</dbReference>
<dbReference type="InterPro" id="IPR051162">
    <property type="entry name" value="T4SS_component"/>
</dbReference>
<protein>
    <submittedName>
        <fullName evidence="2">DUF87 domain-containing protein</fullName>
    </submittedName>
</protein>
<accession>A0A8I0APZ3</accession>
<dbReference type="RefSeq" id="WP_186847766.1">
    <property type="nucleotide sequence ID" value="NZ_JACOOX010000005.1"/>
</dbReference>
<reference evidence="2 3" key="1">
    <citation type="submission" date="2020-08" db="EMBL/GenBank/DDBJ databases">
        <title>Genome public.</title>
        <authorList>
            <person name="Liu C."/>
            <person name="Sun Q."/>
        </authorList>
    </citation>
    <scope>NUCLEOTIDE SEQUENCE [LARGE SCALE GENOMIC DNA]</scope>
    <source>
        <strain evidence="2 3">NSJ-10</strain>
    </source>
</reference>
<dbReference type="EMBL" id="JACOOX010000005">
    <property type="protein sequence ID" value="MBC5663082.1"/>
    <property type="molecule type" value="Genomic_DNA"/>
</dbReference>
<keyword evidence="3" id="KW-1185">Reference proteome</keyword>
<feature type="domain" description="Helicase HerA central" evidence="1">
    <location>
        <begin position="421"/>
        <end position="595"/>
    </location>
</feature>
<dbReference type="Pfam" id="PF01935">
    <property type="entry name" value="DUF87"/>
    <property type="match status" value="1"/>
</dbReference>
<dbReference type="AlphaFoldDB" id="A0A8I0APZ3"/>
<gene>
    <name evidence="2" type="ORF">H8S09_09290</name>
</gene>
<evidence type="ECO:0000259" key="1">
    <source>
        <dbReference type="Pfam" id="PF01935"/>
    </source>
</evidence>
<dbReference type="PANTHER" id="PTHR30121:SF6">
    <property type="entry name" value="SLR6007 PROTEIN"/>
    <property type="match status" value="1"/>
</dbReference>
<evidence type="ECO:0000313" key="2">
    <source>
        <dbReference type="EMBL" id="MBC5663082.1"/>
    </source>
</evidence>
<evidence type="ECO:0000313" key="3">
    <source>
        <dbReference type="Proteomes" id="UP000615234"/>
    </source>
</evidence>
<dbReference type="NCBIfam" id="NF045971">
    <property type="entry name" value="conju_CD1110"/>
    <property type="match status" value="1"/>
</dbReference>
<dbReference type="Gene3D" id="3.40.50.300">
    <property type="entry name" value="P-loop containing nucleotide triphosphate hydrolases"/>
    <property type="match status" value="1"/>
</dbReference>
<dbReference type="InterPro" id="IPR002789">
    <property type="entry name" value="HerA_central"/>
</dbReference>
<organism evidence="2 3">
    <name type="scientific">Coprococcus hominis</name>
    <name type="common">ex Liu et al. 2022</name>
    <dbReference type="NCBI Taxonomy" id="2763039"/>
    <lineage>
        <taxon>Bacteria</taxon>
        <taxon>Bacillati</taxon>
        <taxon>Bacillota</taxon>
        <taxon>Clostridia</taxon>
        <taxon>Lachnospirales</taxon>
        <taxon>Lachnospiraceae</taxon>
        <taxon>Coprococcus</taxon>
    </lineage>
</organism>